<evidence type="ECO:0000259" key="4">
    <source>
        <dbReference type="PROSITE" id="PS50053"/>
    </source>
</evidence>
<dbReference type="Proteomes" id="UP000708148">
    <property type="component" value="Unassembled WGS sequence"/>
</dbReference>
<dbReference type="AlphaFoldDB" id="A0A8S1J645"/>
<accession>A0A8S1J645</accession>
<dbReference type="PROSITE" id="PS51450">
    <property type="entry name" value="LRR"/>
    <property type="match status" value="1"/>
</dbReference>
<dbReference type="Pfam" id="PF00240">
    <property type="entry name" value="ubiquitin"/>
    <property type="match status" value="1"/>
</dbReference>
<dbReference type="InterPro" id="IPR032675">
    <property type="entry name" value="LRR_dom_sf"/>
</dbReference>
<sequence length="379" mass="42329">MGFTITVSFGKAQFQRTVGEDDKVGDLQKDLEAETGVIARKQKLIFKGRVLDPGQRLHDAKVKAGSKILMISSTAIETRGQEAARAAAQQKAAAAKARAEELRKAAAPLRQRQNRAGSSASGKTVSLQERLKTWQKTKILPLRDQQLEELPEEVLTLSDTRVIDLCWNCLTHLGDGIAQLTKLCTIRLSHNRLTTEGLASGLFRLQELTYLELEDNNITSLDGIGGLQRLRLLNASRNQLCNLPNEVSTLTSLQLLNVECNQLQGIPEALGHCAQLVDLLLDNNTIQRIPDEVSKLTNLRCLSANKNRISTVPASLLRCCTCLRTLNLHDNPVTTEQLRETEGYEDFEERRKGKYDKIIDMDVMFQEFDEGADAPDWRR</sequence>
<dbReference type="EMBL" id="CAJHUC010001908">
    <property type="protein sequence ID" value="CAD7702667.1"/>
    <property type="molecule type" value="Genomic_DNA"/>
</dbReference>
<dbReference type="SMART" id="SM00369">
    <property type="entry name" value="LRR_TYP"/>
    <property type="match status" value="4"/>
</dbReference>
<dbReference type="InterPro" id="IPR000626">
    <property type="entry name" value="Ubiquitin-like_dom"/>
</dbReference>
<dbReference type="PANTHER" id="PTHR48051:SF1">
    <property type="entry name" value="RAS SUPPRESSOR PROTEIN 1"/>
    <property type="match status" value="1"/>
</dbReference>
<evidence type="ECO:0000313" key="6">
    <source>
        <dbReference type="Proteomes" id="UP000708148"/>
    </source>
</evidence>
<keyword evidence="6" id="KW-1185">Reference proteome</keyword>
<name>A0A8S1J645_9CHLO</name>
<evidence type="ECO:0000313" key="5">
    <source>
        <dbReference type="EMBL" id="CAD7702667.1"/>
    </source>
</evidence>
<dbReference type="InterPro" id="IPR029071">
    <property type="entry name" value="Ubiquitin-like_domsf"/>
</dbReference>
<evidence type="ECO:0000256" key="1">
    <source>
        <dbReference type="ARBA" id="ARBA00004430"/>
    </source>
</evidence>
<keyword evidence="3" id="KW-0677">Repeat</keyword>
<organism evidence="5 6">
    <name type="scientific">Ostreobium quekettii</name>
    <dbReference type="NCBI Taxonomy" id="121088"/>
    <lineage>
        <taxon>Eukaryota</taxon>
        <taxon>Viridiplantae</taxon>
        <taxon>Chlorophyta</taxon>
        <taxon>core chlorophytes</taxon>
        <taxon>Ulvophyceae</taxon>
        <taxon>TCBD clade</taxon>
        <taxon>Bryopsidales</taxon>
        <taxon>Ostreobineae</taxon>
        <taxon>Ostreobiaceae</taxon>
        <taxon>Ostreobium</taxon>
    </lineage>
</organism>
<dbReference type="Gene3D" id="3.10.20.90">
    <property type="entry name" value="Phosphatidylinositol 3-kinase Catalytic Subunit, Chain A, domain 1"/>
    <property type="match status" value="1"/>
</dbReference>
<proteinExistence type="predicted"/>
<dbReference type="Gene3D" id="3.80.10.10">
    <property type="entry name" value="Ribonuclease Inhibitor"/>
    <property type="match status" value="2"/>
</dbReference>
<dbReference type="InterPro" id="IPR001611">
    <property type="entry name" value="Leu-rich_rpt"/>
</dbReference>
<dbReference type="PANTHER" id="PTHR48051">
    <property type="match status" value="1"/>
</dbReference>
<comment type="caution">
    <text evidence="5">The sequence shown here is derived from an EMBL/GenBank/DDBJ whole genome shotgun (WGS) entry which is preliminary data.</text>
</comment>
<keyword evidence="2" id="KW-0433">Leucine-rich repeat</keyword>
<dbReference type="Pfam" id="PF23598">
    <property type="entry name" value="LRR_14"/>
    <property type="match status" value="1"/>
</dbReference>
<dbReference type="OrthoDB" id="2187496at2759"/>
<dbReference type="SUPFAM" id="SSF54236">
    <property type="entry name" value="Ubiquitin-like"/>
    <property type="match status" value="1"/>
</dbReference>
<feature type="domain" description="Ubiquitin-like" evidence="4">
    <location>
        <begin position="3"/>
        <end position="71"/>
    </location>
</feature>
<dbReference type="GO" id="GO:0005930">
    <property type="term" value="C:axoneme"/>
    <property type="evidence" value="ECO:0007669"/>
    <property type="project" value="UniProtKB-SubCell"/>
</dbReference>
<dbReference type="InterPro" id="IPR055414">
    <property type="entry name" value="LRR_R13L4/SHOC2-like"/>
</dbReference>
<protein>
    <recommendedName>
        <fullName evidence="4">Ubiquitin-like domain-containing protein</fullName>
    </recommendedName>
</protein>
<dbReference type="SUPFAM" id="SSF52058">
    <property type="entry name" value="L domain-like"/>
    <property type="match status" value="1"/>
</dbReference>
<dbReference type="PROSITE" id="PS50053">
    <property type="entry name" value="UBIQUITIN_2"/>
    <property type="match status" value="1"/>
</dbReference>
<dbReference type="InterPro" id="IPR003591">
    <property type="entry name" value="Leu-rich_rpt_typical-subtyp"/>
</dbReference>
<reference evidence="5" key="1">
    <citation type="submission" date="2020-12" db="EMBL/GenBank/DDBJ databases">
        <authorList>
            <person name="Iha C."/>
        </authorList>
    </citation>
    <scope>NUCLEOTIDE SEQUENCE</scope>
</reference>
<evidence type="ECO:0000256" key="2">
    <source>
        <dbReference type="ARBA" id="ARBA00022614"/>
    </source>
</evidence>
<gene>
    <name evidence="5" type="ORF">OSTQU699_LOCUS8024</name>
</gene>
<evidence type="ECO:0000256" key="3">
    <source>
        <dbReference type="ARBA" id="ARBA00022737"/>
    </source>
</evidence>
<comment type="subcellular location">
    <subcellularLocation>
        <location evidence="1">Cytoplasm</location>
        <location evidence="1">Cytoskeleton</location>
        <location evidence="1">Cilium axoneme</location>
    </subcellularLocation>
</comment>
<dbReference type="InterPro" id="IPR050216">
    <property type="entry name" value="LRR_domain-containing"/>
</dbReference>
<dbReference type="SMART" id="SM00213">
    <property type="entry name" value="UBQ"/>
    <property type="match status" value="1"/>
</dbReference>